<dbReference type="PANTHER" id="PTHR11011:SF45">
    <property type="entry name" value="FATTY ACYL-COA REDUCTASE CG8306-RELATED"/>
    <property type="match status" value="1"/>
</dbReference>
<feature type="domain" description="Thioester reductase (TE)" evidence="4">
    <location>
        <begin position="68"/>
        <end position="366"/>
    </location>
</feature>
<dbReference type="InterPro" id="IPR045520">
    <property type="entry name" value="GPAT/DHAPAT_C"/>
</dbReference>
<comment type="catalytic activity">
    <reaction evidence="1">
        <text>a long-chain fatty acyl-CoA + 2 NADPH + 2 H(+) = a long-chain primary fatty alcohol + 2 NADP(+) + CoA</text>
        <dbReference type="Rhea" id="RHEA:52716"/>
        <dbReference type="ChEBI" id="CHEBI:15378"/>
        <dbReference type="ChEBI" id="CHEBI:57287"/>
        <dbReference type="ChEBI" id="CHEBI:57783"/>
        <dbReference type="ChEBI" id="CHEBI:58349"/>
        <dbReference type="ChEBI" id="CHEBI:77396"/>
        <dbReference type="ChEBI" id="CHEBI:83139"/>
        <dbReference type="EC" id="1.2.1.84"/>
    </reaction>
</comment>
<evidence type="ECO:0000259" key="4">
    <source>
        <dbReference type="Pfam" id="PF07993"/>
    </source>
</evidence>
<keyword evidence="7" id="KW-1185">Reference proteome</keyword>
<protein>
    <recommendedName>
        <fullName evidence="1">Fatty acyl-CoA reductase</fullName>
        <ecNumber evidence="1">1.2.1.84</ecNumber>
    </recommendedName>
</protein>
<accession>A0A1X2IWU1</accession>
<keyword evidence="1" id="KW-0444">Lipid biosynthesis</keyword>
<feature type="region of interest" description="Disordered" evidence="2">
    <location>
        <begin position="875"/>
        <end position="904"/>
    </location>
</feature>
<dbReference type="PANTHER" id="PTHR11011">
    <property type="entry name" value="MALE STERILITY PROTEIN 2-RELATED"/>
    <property type="match status" value="1"/>
</dbReference>
<evidence type="ECO:0000256" key="1">
    <source>
        <dbReference type="RuleBase" id="RU363097"/>
    </source>
</evidence>
<feature type="region of interest" description="Disordered" evidence="2">
    <location>
        <begin position="1335"/>
        <end position="1354"/>
    </location>
</feature>
<feature type="compositionally biased region" description="Polar residues" evidence="2">
    <location>
        <begin position="1"/>
        <end position="13"/>
    </location>
</feature>
<feature type="compositionally biased region" description="Polar residues" evidence="2">
    <location>
        <begin position="891"/>
        <end position="904"/>
    </location>
</feature>
<dbReference type="InterPro" id="IPR026055">
    <property type="entry name" value="FAR"/>
</dbReference>
<feature type="compositionally biased region" description="Low complexity" evidence="2">
    <location>
        <begin position="15"/>
        <end position="27"/>
    </location>
</feature>
<dbReference type="Pfam" id="PF07993">
    <property type="entry name" value="NAD_binding_4"/>
    <property type="match status" value="1"/>
</dbReference>
<dbReference type="SUPFAM" id="SSF51735">
    <property type="entry name" value="NAD(P)-binding Rossmann-fold domains"/>
    <property type="match status" value="1"/>
</dbReference>
<feature type="domain" description="Phospholipid/glycerol acyltransferase" evidence="3">
    <location>
        <begin position="746"/>
        <end position="865"/>
    </location>
</feature>
<comment type="similarity">
    <text evidence="1">Belongs to the fatty acyl-CoA reductase family.</text>
</comment>
<dbReference type="CDD" id="cd05236">
    <property type="entry name" value="FAR-N_SDR_e"/>
    <property type="match status" value="1"/>
</dbReference>
<feature type="domain" description="GPAT/DHAPAT C-terminal" evidence="5">
    <location>
        <begin position="974"/>
        <end position="1302"/>
    </location>
</feature>
<keyword evidence="1" id="KW-0521">NADP</keyword>
<evidence type="ECO:0000313" key="7">
    <source>
        <dbReference type="Proteomes" id="UP000193560"/>
    </source>
</evidence>
<sequence length="1470" mass="164080">MVTTLATQTQPTKVSAPSAPSSPLSSSETITAINDHGIDLNTPLVSTSADSSLKGPVVEYYSNKNILLTGATGFIGKAILWKLIHSLGHNLGRIYLLIRNGNTKRSKMGRPNDRIKNEILSNKAFVSLRHRMGESVFDDIIQNKIFPIGGDIISPDLSMPSEDRENVVENVHVVLHCAATVDYHERLDLSLETNTLGTLRLMDLADECVKMESFVHVSLAYLNANQPDGHIQERLYPMELGDPEDLLKEIVALELQDIPKMTQRILQQYPNTYTFTKSLTEHLILKRVDYNRVEEIQGGKAQWPISIVRATHVGAAAVEPLPGWVDGVTGMNGMVFLMGHGIQVLQPDIGGHIADIVPVDYLSRMIIGSPVFASPPGVKFVLPYNEILRDDEEPSRQRMHGIQYFPVIHQVSAASMQPVTWNDIYESVRHYWTRNTKTTLPTADQYFVSNKSLFKTRLFMKSNLPQSLNTPNVINRTVEVASRMAEANQILLRHQWIFENDNVYKLESHLESDPLFQLSGYYSSGFDWDAYMINFSHGAHIYIAQGPIGTRNLALTSGWDCALYSKVPVVRHSIIDRQIESVVFSLADIQKRTERMLLQVITSLEQPTLAQLGSLNGLNDKKLSEDWVADFDTSLDDWCHDDSGILTDGKHAADLGRWVARIGEHDETIKIIVLNDRRVGASIRQIIDSSGVPQQTVVGEALKIVQRMRERTQLAYVWFAGSFLDALFKRLFSCIRLRDEDIFKLKEQIKGKNVVYVPVSKTLLDQLLVWYICLRYHLPVPALVCDEALALLGPVSDILRIAGAYFVRRDKLTRSPLNTAVASAYTEALLHEHGALSMLLERARSRTGRIQAVYADGILDMVVEATLERNQQVPRTLNQQSPPPSPAPSVDSHTTSTGTARSSLEFSGKEAVVVPIHITYEKIPDLRMLIDQVLDQKSKEAKAATTRLARSTSFLRPSASVANRASNKDNGTIENGKYGRVYVGIGNVIDINKAKDEVLNSTEKKESASSTEQHAQISAHIAKAIQHQQHSSTIVSPVSVVAAIILFGRTSNGLPLGKINGHAEWLKNEVIDKGMSIDWQDGEDAETIVAYSLNLLDTRTNIVVEGGKRINENTNIRIVDHADNVMDLSYMANQIIEIFLPEAIFSVVYLSYGPKSVLPRDELFAKFNFLVRLLKDEFIYTWTIDETFDQLLLWFSNKGFLGVKENGHYEKLVMKESDHKDYSRICLFASFLYPTLDAYWITSCSLSALRDLPYMPRKIVPVLSQWIAAHLISGRRTAYREVLSTEASQNAVDNFMAIGFIDAVHPKTKLSPDAQILLLELGVKTNEDLVMVSDRSHTKADGSSGNKADGHSAGSDDILSQLSDIASLCHEIEKYRFGAGDAQLLGLQQNAHVFDKCQNQIRSILRAEQSYSSQHGMQLIHDEDQMIQLVYSLKASANVALTDGVAGSGRNPRRVSEAYNLKSSYRDNSV</sequence>
<dbReference type="GO" id="GO:0016746">
    <property type="term" value="F:acyltransferase activity"/>
    <property type="evidence" value="ECO:0007669"/>
    <property type="project" value="InterPro"/>
</dbReference>
<dbReference type="GO" id="GO:0080019">
    <property type="term" value="F:alcohol-forming very long-chain fatty acyl-CoA reductase activity"/>
    <property type="evidence" value="ECO:0007669"/>
    <property type="project" value="InterPro"/>
</dbReference>
<dbReference type="Proteomes" id="UP000193560">
    <property type="component" value="Unassembled WGS sequence"/>
</dbReference>
<dbReference type="Pfam" id="PF19277">
    <property type="entry name" value="GPAT_C"/>
    <property type="match status" value="1"/>
</dbReference>
<dbReference type="Gene3D" id="3.40.50.720">
    <property type="entry name" value="NAD(P)-binding Rossmann-like Domain"/>
    <property type="match status" value="1"/>
</dbReference>
<dbReference type="EMBL" id="MCGE01000003">
    <property type="protein sequence ID" value="ORZ23507.1"/>
    <property type="molecule type" value="Genomic_DNA"/>
</dbReference>
<proteinExistence type="inferred from homology"/>
<dbReference type="EC" id="1.2.1.84" evidence="1"/>
<dbReference type="GO" id="GO:0035336">
    <property type="term" value="P:long-chain fatty-acyl-CoA metabolic process"/>
    <property type="evidence" value="ECO:0007669"/>
    <property type="project" value="TreeGrafter"/>
</dbReference>
<comment type="function">
    <text evidence="1">Catalyzes the reduction of fatty acyl-CoA to fatty alcohols.</text>
</comment>
<dbReference type="InterPro" id="IPR013120">
    <property type="entry name" value="FAR_NAD-bd"/>
</dbReference>
<evidence type="ECO:0000259" key="5">
    <source>
        <dbReference type="Pfam" id="PF19277"/>
    </source>
</evidence>
<dbReference type="GO" id="GO:0102965">
    <property type="term" value="F:alcohol-forming long-chain fatty acyl-CoA reductase activity"/>
    <property type="evidence" value="ECO:0007669"/>
    <property type="project" value="UniProtKB-EC"/>
</dbReference>
<keyword evidence="1" id="KW-0443">Lipid metabolism</keyword>
<gene>
    <name evidence="6" type="ORF">BCR42DRAFT_319264</name>
</gene>
<dbReference type="Pfam" id="PF01553">
    <property type="entry name" value="Acyltransferase"/>
    <property type="match status" value="1"/>
</dbReference>
<feature type="region of interest" description="Disordered" evidence="2">
    <location>
        <begin position="1"/>
        <end position="27"/>
    </location>
</feature>
<keyword evidence="1" id="KW-0560">Oxidoreductase</keyword>
<dbReference type="InterPro" id="IPR036291">
    <property type="entry name" value="NAD(P)-bd_dom_sf"/>
</dbReference>
<reference evidence="6 7" key="1">
    <citation type="submission" date="2016-07" db="EMBL/GenBank/DDBJ databases">
        <title>Pervasive Adenine N6-methylation of Active Genes in Fungi.</title>
        <authorList>
            <consortium name="DOE Joint Genome Institute"/>
            <person name="Mondo S.J."/>
            <person name="Dannebaum R.O."/>
            <person name="Kuo R.C."/>
            <person name="Labutti K."/>
            <person name="Haridas S."/>
            <person name="Kuo A."/>
            <person name="Salamov A."/>
            <person name="Ahrendt S.R."/>
            <person name="Lipzen A."/>
            <person name="Sullivan W."/>
            <person name="Andreopoulos W.B."/>
            <person name="Clum A."/>
            <person name="Lindquist E."/>
            <person name="Daum C."/>
            <person name="Ramamoorthy G.K."/>
            <person name="Gryganskyi A."/>
            <person name="Culley D."/>
            <person name="Magnuson J.K."/>
            <person name="James T.Y."/>
            <person name="O'Malley M.A."/>
            <person name="Stajich J.E."/>
            <person name="Spatafora J.W."/>
            <person name="Visel A."/>
            <person name="Grigoriev I.V."/>
        </authorList>
    </citation>
    <scope>NUCLEOTIDE SEQUENCE [LARGE SCALE GENOMIC DNA]</scope>
    <source>
        <strain evidence="6 7">NRRL 1336</strain>
    </source>
</reference>
<dbReference type="InterPro" id="IPR002123">
    <property type="entry name" value="Plipid/glycerol_acylTrfase"/>
</dbReference>
<comment type="caution">
    <text evidence="6">The sequence shown here is derived from an EMBL/GenBank/DDBJ whole genome shotgun (WGS) entry which is preliminary data.</text>
</comment>
<name>A0A1X2IWU1_9FUNG</name>
<evidence type="ECO:0000256" key="2">
    <source>
        <dbReference type="SAM" id="MobiDB-lite"/>
    </source>
</evidence>
<dbReference type="OrthoDB" id="429813at2759"/>
<organism evidence="6 7">
    <name type="scientific">Absidia repens</name>
    <dbReference type="NCBI Taxonomy" id="90262"/>
    <lineage>
        <taxon>Eukaryota</taxon>
        <taxon>Fungi</taxon>
        <taxon>Fungi incertae sedis</taxon>
        <taxon>Mucoromycota</taxon>
        <taxon>Mucoromycotina</taxon>
        <taxon>Mucoromycetes</taxon>
        <taxon>Mucorales</taxon>
        <taxon>Cunninghamellaceae</taxon>
        <taxon>Absidia</taxon>
    </lineage>
</organism>
<evidence type="ECO:0000313" key="6">
    <source>
        <dbReference type="EMBL" id="ORZ23507.1"/>
    </source>
</evidence>
<dbReference type="STRING" id="90262.A0A1X2IWU1"/>
<evidence type="ECO:0000259" key="3">
    <source>
        <dbReference type="Pfam" id="PF01553"/>
    </source>
</evidence>